<organism evidence="1 2">
    <name type="scientific">Gonium pectorale</name>
    <name type="common">Green alga</name>
    <dbReference type="NCBI Taxonomy" id="33097"/>
    <lineage>
        <taxon>Eukaryota</taxon>
        <taxon>Viridiplantae</taxon>
        <taxon>Chlorophyta</taxon>
        <taxon>core chlorophytes</taxon>
        <taxon>Chlorophyceae</taxon>
        <taxon>CS clade</taxon>
        <taxon>Chlamydomonadales</taxon>
        <taxon>Volvocaceae</taxon>
        <taxon>Gonium</taxon>
    </lineage>
</organism>
<keyword evidence="2" id="KW-1185">Reference proteome</keyword>
<evidence type="ECO:0000313" key="1">
    <source>
        <dbReference type="EMBL" id="KXZ56487.1"/>
    </source>
</evidence>
<protein>
    <submittedName>
        <fullName evidence="1">Uncharacterized protein</fullName>
    </submittedName>
</protein>
<sequence length="272" mass="27940">MKGLIAGWPLDVGGVLLVAGFSEAPAGGTVLDLSAYDSGPAFRLLPGTCGASLEFRSLTLLMPPLPPEAIAAAPNSVLAHLIVARGGGTEAAGEERGDGDGGGGVSEVSVLLSNVTLLVAGETELYSFMSRLCEPTSWRHRDAAQLRVLGGVVMYGNDTMQLAPPAPPAVLLRTNVTSRSASAAPWACSATAVSGAVELRATAAELLAVTSGTVLLSLTGNIDFGGTLSAFAVDYNAVLELSDLLLLGLPYARNVSDARDLMAVWLHPVRFL</sequence>
<reference evidence="2" key="1">
    <citation type="journal article" date="2016" name="Nat. Commun.">
        <title>The Gonium pectorale genome demonstrates co-option of cell cycle regulation during the evolution of multicellularity.</title>
        <authorList>
            <person name="Hanschen E.R."/>
            <person name="Marriage T.N."/>
            <person name="Ferris P.J."/>
            <person name="Hamaji T."/>
            <person name="Toyoda A."/>
            <person name="Fujiyama A."/>
            <person name="Neme R."/>
            <person name="Noguchi H."/>
            <person name="Minakuchi Y."/>
            <person name="Suzuki M."/>
            <person name="Kawai-Toyooka H."/>
            <person name="Smith D.R."/>
            <person name="Sparks H."/>
            <person name="Anderson J."/>
            <person name="Bakaric R."/>
            <person name="Luria V."/>
            <person name="Karger A."/>
            <person name="Kirschner M.W."/>
            <person name="Durand P.M."/>
            <person name="Michod R.E."/>
            <person name="Nozaki H."/>
            <person name="Olson B.J."/>
        </authorList>
    </citation>
    <scope>NUCLEOTIDE SEQUENCE [LARGE SCALE GENOMIC DNA]</scope>
    <source>
        <strain evidence="2">NIES-2863</strain>
    </source>
</reference>
<name>A0A150H2S9_GONPE</name>
<proteinExistence type="predicted"/>
<accession>A0A150H2S9</accession>
<dbReference type="EMBL" id="LSYV01000002">
    <property type="protein sequence ID" value="KXZ56487.1"/>
    <property type="molecule type" value="Genomic_DNA"/>
</dbReference>
<comment type="caution">
    <text evidence="1">The sequence shown here is derived from an EMBL/GenBank/DDBJ whole genome shotgun (WGS) entry which is preliminary data.</text>
</comment>
<dbReference type="AlphaFoldDB" id="A0A150H2S9"/>
<evidence type="ECO:0000313" key="2">
    <source>
        <dbReference type="Proteomes" id="UP000075714"/>
    </source>
</evidence>
<gene>
    <name evidence="1" type="ORF">GPECTOR_1g436</name>
</gene>
<dbReference type="Proteomes" id="UP000075714">
    <property type="component" value="Unassembled WGS sequence"/>
</dbReference>